<evidence type="ECO:0000256" key="3">
    <source>
        <dbReference type="ARBA" id="ARBA00022833"/>
    </source>
</evidence>
<evidence type="ECO:0000256" key="4">
    <source>
        <dbReference type="PROSITE-ProRule" id="PRU00510"/>
    </source>
</evidence>
<evidence type="ECO:0000256" key="1">
    <source>
        <dbReference type="ARBA" id="ARBA00022723"/>
    </source>
</evidence>
<dbReference type="PROSITE" id="PS51128">
    <property type="entry name" value="ZF_DKSA_2"/>
    <property type="match status" value="1"/>
</dbReference>
<evidence type="ECO:0000313" key="6">
    <source>
        <dbReference type="EMBL" id="UQY43298.1"/>
    </source>
</evidence>
<dbReference type="NCBIfam" id="TIGR02419">
    <property type="entry name" value="C4_traR_proteo"/>
    <property type="match status" value="1"/>
</dbReference>
<feature type="domain" description="Zinc finger DksA/TraR C4-type" evidence="5">
    <location>
        <begin position="35"/>
        <end position="64"/>
    </location>
</feature>
<dbReference type="InterPro" id="IPR012783">
    <property type="entry name" value="Znf_C4_TraR"/>
</dbReference>
<gene>
    <name evidence="6" type="ORF">K6958_15590</name>
</gene>
<keyword evidence="2" id="KW-0863">Zinc-finger</keyword>
<organism evidence="6 7">
    <name type="scientific">Mixta hanseatica</name>
    <dbReference type="NCBI Taxonomy" id="2872648"/>
    <lineage>
        <taxon>Bacteria</taxon>
        <taxon>Pseudomonadati</taxon>
        <taxon>Pseudomonadota</taxon>
        <taxon>Gammaproteobacteria</taxon>
        <taxon>Enterobacterales</taxon>
        <taxon>Erwiniaceae</taxon>
        <taxon>Mixta</taxon>
    </lineage>
</organism>
<dbReference type="RefSeq" id="WP_249891978.1">
    <property type="nucleotide sequence ID" value="NZ_CP082904.1"/>
</dbReference>
<dbReference type="EMBL" id="CP082904">
    <property type="protein sequence ID" value="UQY43298.1"/>
    <property type="molecule type" value="Genomic_DNA"/>
</dbReference>
<evidence type="ECO:0000313" key="7">
    <source>
        <dbReference type="Proteomes" id="UP001056635"/>
    </source>
</evidence>
<dbReference type="SUPFAM" id="SSF57716">
    <property type="entry name" value="Glucocorticoid receptor-like (DNA-binding domain)"/>
    <property type="match status" value="1"/>
</dbReference>
<dbReference type="Pfam" id="PF01258">
    <property type="entry name" value="zf-dskA_traR"/>
    <property type="match status" value="1"/>
</dbReference>
<name>A0ABY4R7P5_9GAMM</name>
<dbReference type="Gene3D" id="1.20.120.910">
    <property type="entry name" value="DksA, coiled-coil domain"/>
    <property type="match status" value="1"/>
</dbReference>
<reference evidence="6" key="1">
    <citation type="submission" date="2021-09" db="EMBL/GenBank/DDBJ databases">
        <title>First case of bloodstream infection caused by Mixta hanseatica sp. nov., a member of the Erwiniaceae family.</title>
        <authorList>
            <person name="Both A."/>
            <person name="Huang J."/>
            <person name="Wenzel P."/>
            <person name="Aepfelbacher M."/>
            <person name="Rohde H."/>
            <person name="Christner M."/>
            <person name="Hentschke M."/>
        </authorList>
    </citation>
    <scope>NUCLEOTIDE SEQUENCE</scope>
    <source>
        <strain evidence="6">X22927</strain>
    </source>
</reference>
<dbReference type="Proteomes" id="UP001056635">
    <property type="component" value="Chromosome"/>
</dbReference>
<feature type="zinc finger region" description="dksA C4-type" evidence="4">
    <location>
        <begin position="35"/>
        <end position="59"/>
    </location>
</feature>
<protein>
    <submittedName>
        <fullName evidence="6">TraR/DksA family transcriptional regulator</fullName>
    </submittedName>
</protein>
<keyword evidence="3" id="KW-0862">Zinc</keyword>
<dbReference type="PANTHER" id="PTHR38777">
    <property type="entry name" value="FELS-2 PROPHAGE PROTEIN"/>
    <property type="match status" value="1"/>
</dbReference>
<keyword evidence="1" id="KW-0479">Metal-binding</keyword>
<dbReference type="InterPro" id="IPR000962">
    <property type="entry name" value="Znf_DskA_TraR"/>
</dbReference>
<evidence type="ECO:0000256" key="2">
    <source>
        <dbReference type="ARBA" id="ARBA00022771"/>
    </source>
</evidence>
<dbReference type="PANTHER" id="PTHR38777:SF1">
    <property type="entry name" value="DNAK SUPPRESSOR PROTEIN"/>
    <property type="match status" value="1"/>
</dbReference>
<keyword evidence="7" id="KW-1185">Reference proteome</keyword>
<proteinExistence type="predicted"/>
<sequence>MSDSMDRVQERVQEELARQVALVTGRSVQASQFFCEECDAAIPEARRRAIQGVQCCVTCQEIAELKSRHYRGGL</sequence>
<accession>A0ABY4R7P5</accession>
<evidence type="ECO:0000259" key="5">
    <source>
        <dbReference type="Pfam" id="PF01258"/>
    </source>
</evidence>